<dbReference type="GO" id="GO:0045944">
    <property type="term" value="P:positive regulation of transcription by RNA polymerase II"/>
    <property type="evidence" value="ECO:0007669"/>
    <property type="project" value="TreeGrafter"/>
</dbReference>
<keyword evidence="10" id="KW-0539">Nucleus</keyword>
<dbReference type="SMART" id="SM00401">
    <property type="entry name" value="ZnF_GATA"/>
    <property type="match status" value="1"/>
</dbReference>
<dbReference type="Pfam" id="PF05349">
    <property type="entry name" value="GATA-N"/>
    <property type="match status" value="1"/>
</dbReference>
<dbReference type="PROSITE" id="PS00344">
    <property type="entry name" value="GATA_ZN_FINGER_1"/>
    <property type="match status" value="1"/>
</dbReference>
<dbReference type="Proteomes" id="UP001159641">
    <property type="component" value="Unassembled WGS sequence"/>
</dbReference>
<evidence type="ECO:0000259" key="13">
    <source>
        <dbReference type="PROSITE" id="PS50114"/>
    </source>
</evidence>
<dbReference type="FunFam" id="3.30.50.10:FF:000001">
    <property type="entry name" value="GATA transcription factor (GATAd)"/>
    <property type="match status" value="1"/>
</dbReference>
<dbReference type="GO" id="GO:0005634">
    <property type="term" value="C:nucleus"/>
    <property type="evidence" value="ECO:0007669"/>
    <property type="project" value="UniProtKB-SubCell"/>
</dbReference>
<evidence type="ECO:0000313" key="15">
    <source>
        <dbReference type="Proteomes" id="UP001159641"/>
    </source>
</evidence>
<accession>A0AB34GJZ9</accession>
<dbReference type="PRINTS" id="PR00619">
    <property type="entry name" value="GATAZNFINGER"/>
</dbReference>
<keyword evidence="4 11" id="KW-0863">Zinc-finger</keyword>
<feature type="compositionally biased region" description="Basic and acidic residues" evidence="12">
    <location>
        <begin position="271"/>
        <end position="284"/>
    </location>
</feature>
<dbReference type="Gene3D" id="3.30.50.10">
    <property type="entry name" value="Erythroid Transcription Factor GATA-1, subunit A"/>
    <property type="match status" value="1"/>
</dbReference>
<dbReference type="InterPro" id="IPR000679">
    <property type="entry name" value="Znf_GATA"/>
</dbReference>
<dbReference type="GO" id="GO:0000122">
    <property type="term" value="P:negative regulation of transcription by RNA polymerase II"/>
    <property type="evidence" value="ECO:0007669"/>
    <property type="project" value="TreeGrafter"/>
</dbReference>
<evidence type="ECO:0000256" key="6">
    <source>
        <dbReference type="ARBA" id="ARBA00023015"/>
    </source>
</evidence>
<dbReference type="PROSITE" id="PS50114">
    <property type="entry name" value="GATA_ZN_FINGER_2"/>
    <property type="match status" value="1"/>
</dbReference>
<name>A0AB34GJZ9_ESCRO</name>
<feature type="domain" description="GATA-type" evidence="13">
    <location>
        <begin position="192"/>
        <end position="246"/>
    </location>
</feature>
<dbReference type="AlphaFoldDB" id="A0AB34GJZ9"/>
<reference evidence="14 15" key="1">
    <citation type="submission" date="2022-11" db="EMBL/GenBank/DDBJ databases">
        <title>Whole genome sequence of Eschrichtius robustus ER-17-0199.</title>
        <authorList>
            <person name="Bruniche-Olsen A."/>
            <person name="Black A.N."/>
            <person name="Fields C.J."/>
            <person name="Walden K."/>
            <person name="Dewoody J.A."/>
        </authorList>
    </citation>
    <scope>NUCLEOTIDE SEQUENCE [LARGE SCALE GENOMIC DNA]</scope>
    <source>
        <strain evidence="14">ER-17-0199</strain>
        <tissue evidence="14">Blubber</tissue>
    </source>
</reference>
<evidence type="ECO:0000256" key="7">
    <source>
        <dbReference type="ARBA" id="ARBA00023125"/>
    </source>
</evidence>
<gene>
    <name evidence="14" type="ORF">J1605_012971</name>
</gene>
<evidence type="ECO:0000256" key="10">
    <source>
        <dbReference type="ARBA" id="ARBA00023242"/>
    </source>
</evidence>
<dbReference type="EMBL" id="JAIQCJ010002232">
    <property type="protein sequence ID" value="KAJ8779120.1"/>
    <property type="molecule type" value="Genomic_DNA"/>
</dbReference>
<dbReference type="GO" id="GO:0048738">
    <property type="term" value="P:cardiac muscle tissue development"/>
    <property type="evidence" value="ECO:0007669"/>
    <property type="project" value="TreeGrafter"/>
</dbReference>
<dbReference type="PANTHER" id="PTHR10071:SF289">
    <property type="entry name" value="TRANSCRIPTION FACTOR GATA-5"/>
    <property type="match status" value="1"/>
</dbReference>
<keyword evidence="9" id="KW-0804">Transcription</keyword>
<dbReference type="InterPro" id="IPR008013">
    <property type="entry name" value="GATA_N"/>
</dbReference>
<evidence type="ECO:0000256" key="4">
    <source>
        <dbReference type="ARBA" id="ARBA00022771"/>
    </source>
</evidence>
<keyword evidence="2" id="KW-0479">Metal-binding</keyword>
<dbReference type="GO" id="GO:0000981">
    <property type="term" value="F:DNA-binding transcription factor activity, RNA polymerase II-specific"/>
    <property type="evidence" value="ECO:0007669"/>
    <property type="project" value="TreeGrafter"/>
</dbReference>
<organism evidence="14 15">
    <name type="scientific">Eschrichtius robustus</name>
    <name type="common">California gray whale</name>
    <name type="synonym">Eschrichtius gibbosus</name>
    <dbReference type="NCBI Taxonomy" id="9764"/>
    <lineage>
        <taxon>Eukaryota</taxon>
        <taxon>Metazoa</taxon>
        <taxon>Chordata</taxon>
        <taxon>Craniata</taxon>
        <taxon>Vertebrata</taxon>
        <taxon>Euteleostomi</taxon>
        <taxon>Mammalia</taxon>
        <taxon>Eutheria</taxon>
        <taxon>Laurasiatheria</taxon>
        <taxon>Artiodactyla</taxon>
        <taxon>Whippomorpha</taxon>
        <taxon>Cetacea</taxon>
        <taxon>Mysticeti</taxon>
        <taxon>Eschrichtiidae</taxon>
        <taxon>Eschrichtius</taxon>
    </lineage>
</organism>
<feature type="region of interest" description="Disordered" evidence="12">
    <location>
        <begin position="231"/>
        <end position="303"/>
    </location>
</feature>
<protein>
    <recommendedName>
        <fullName evidence="13">GATA-type domain-containing protein</fullName>
    </recommendedName>
</protein>
<dbReference type="InterPro" id="IPR039355">
    <property type="entry name" value="Transcription_factor_GATA"/>
</dbReference>
<keyword evidence="7" id="KW-0238">DNA-binding</keyword>
<keyword evidence="6" id="KW-0805">Transcription regulation</keyword>
<evidence type="ECO:0000256" key="2">
    <source>
        <dbReference type="ARBA" id="ARBA00022723"/>
    </source>
</evidence>
<evidence type="ECO:0000256" key="5">
    <source>
        <dbReference type="ARBA" id="ARBA00022833"/>
    </source>
</evidence>
<proteinExistence type="predicted"/>
<evidence type="ECO:0000256" key="1">
    <source>
        <dbReference type="ARBA" id="ARBA00004123"/>
    </source>
</evidence>
<feature type="compositionally biased region" description="Low complexity" evidence="12">
    <location>
        <begin position="69"/>
        <end position="79"/>
    </location>
</feature>
<comment type="caution">
    <text evidence="14">The sequence shown here is derived from an EMBL/GenBank/DDBJ whole genome shotgun (WGS) entry which is preliminary data.</text>
</comment>
<evidence type="ECO:0000256" key="9">
    <source>
        <dbReference type="ARBA" id="ARBA00023163"/>
    </source>
</evidence>
<dbReference type="GO" id="GO:0000978">
    <property type="term" value="F:RNA polymerase II cis-regulatory region sequence-specific DNA binding"/>
    <property type="evidence" value="ECO:0007669"/>
    <property type="project" value="TreeGrafter"/>
</dbReference>
<sequence length="303" mass="31046">MYQSLALAPSPSQTAYADSGAFLHTPGAGSPVFVPPARVPSMLPYLPACEPGPQAPAIAGHPGWAQAAAADSSAFGSGSPHPPAAPPPGATAFPFAHSTPGPGGGGGGGAGARDGGAFQGAMLAREQYPAPLGRPVGSSYPTAYPAYVSTEVAPSWTSGPLDGSVLHSLQARPTGLPGHRVTFAADLLEEFPGEGRECVNCGALSTPLWRRDGTGHYLCNACGLYHKMNGVNRPLTRPQKRLGSPRRPGQGGSARSTVTGPLGWRPRARRGLYEHPSARPDPKTSEPSSQGPRTAGPLARGRF</sequence>
<comment type="subcellular location">
    <subcellularLocation>
        <location evidence="1">Nucleus</location>
    </subcellularLocation>
</comment>
<dbReference type="Pfam" id="PF00320">
    <property type="entry name" value="GATA"/>
    <property type="match status" value="1"/>
</dbReference>
<dbReference type="InterPro" id="IPR013088">
    <property type="entry name" value="Znf_NHR/GATA"/>
</dbReference>
<dbReference type="GO" id="GO:0008270">
    <property type="term" value="F:zinc ion binding"/>
    <property type="evidence" value="ECO:0007669"/>
    <property type="project" value="UniProtKB-KW"/>
</dbReference>
<feature type="region of interest" description="Disordered" evidence="12">
    <location>
        <begin position="69"/>
        <end position="93"/>
    </location>
</feature>
<dbReference type="SUPFAM" id="SSF57716">
    <property type="entry name" value="Glucocorticoid receptor-like (DNA-binding domain)"/>
    <property type="match status" value="1"/>
</dbReference>
<evidence type="ECO:0000256" key="12">
    <source>
        <dbReference type="SAM" id="MobiDB-lite"/>
    </source>
</evidence>
<dbReference type="PANTHER" id="PTHR10071">
    <property type="entry name" value="TRANSCRIPTION FACTOR GATA FAMILY MEMBER"/>
    <property type="match status" value="1"/>
</dbReference>
<keyword evidence="15" id="KW-1185">Reference proteome</keyword>
<evidence type="ECO:0000256" key="11">
    <source>
        <dbReference type="PROSITE-ProRule" id="PRU00094"/>
    </source>
</evidence>
<keyword evidence="5" id="KW-0862">Zinc</keyword>
<keyword evidence="8" id="KW-0010">Activator</keyword>
<evidence type="ECO:0000256" key="8">
    <source>
        <dbReference type="ARBA" id="ARBA00023159"/>
    </source>
</evidence>
<feature type="compositionally biased region" description="Pro residues" evidence="12">
    <location>
        <begin position="80"/>
        <end position="89"/>
    </location>
</feature>
<dbReference type="GO" id="GO:0045165">
    <property type="term" value="P:cell fate commitment"/>
    <property type="evidence" value="ECO:0007669"/>
    <property type="project" value="TreeGrafter"/>
</dbReference>
<evidence type="ECO:0000313" key="14">
    <source>
        <dbReference type="EMBL" id="KAJ8779120.1"/>
    </source>
</evidence>
<keyword evidence="3" id="KW-0677">Repeat</keyword>
<dbReference type="CDD" id="cd00202">
    <property type="entry name" value="ZnF_GATA"/>
    <property type="match status" value="1"/>
</dbReference>
<evidence type="ECO:0000256" key="3">
    <source>
        <dbReference type="ARBA" id="ARBA00022737"/>
    </source>
</evidence>